<reference evidence="2 3" key="1">
    <citation type="submission" date="2019-03" db="EMBL/GenBank/DDBJ databases">
        <title>Genomic Encyclopedia of Archaeal and Bacterial Type Strains, Phase II (KMG-II): from individual species to whole genera.</title>
        <authorList>
            <person name="Goeker M."/>
        </authorList>
    </citation>
    <scope>NUCLEOTIDE SEQUENCE [LARGE SCALE GENOMIC DNA]</scope>
    <source>
        <strain evidence="2 3">DSM 26433</strain>
    </source>
</reference>
<accession>A0A4R1NL83</accession>
<dbReference type="OrthoDB" id="7857583at2"/>
<evidence type="ECO:0000313" key="3">
    <source>
        <dbReference type="Proteomes" id="UP000295673"/>
    </source>
</evidence>
<sequence>MRYLLPALLSAIPMAALFAFDAPRTLGAHPWWSQKAILYGAPIGLILAALGTRLMRPAPAIMTFGLLTVLAFATAKYGQTQFAASYAEDQFAGKLWYFGWIATSVALAATISSLFRPVLR</sequence>
<feature type="transmembrane region" description="Helical" evidence="1">
    <location>
        <begin position="58"/>
        <end position="75"/>
    </location>
</feature>
<keyword evidence="1" id="KW-1133">Transmembrane helix</keyword>
<keyword evidence="1" id="KW-0812">Transmembrane</keyword>
<keyword evidence="3" id="KW-1185">Reference proteome</keyword>
<organism evidence="2 3">
    <name type="scientific">Shimia isoporae</name>
    <dbReference type="NCBI Taxonomy" id="647720"/>
    <lineage>
        <taxon>Bacteria</taxon>
        <taxon>Pseudomonadati</taxon>
        <taxon>Pseudomonadota</taxon>
        <taxon>Alphaproteobacteria</taxon>
        <taxon>Rhodobacterales</taxon>
        <taxon>Roseobacteraceae</taxon>
    </lineage>
</organism>
<feature type="transmembrane region" description="Helical" evidence="1">
    <location>
        <begin position="35"/>
        <end position="51"/>
    </location>
</feature>
<dbReference type="AlphaFoldDB" id="A0A4R1NL83"/>
<dbReference type="RefSeq" id="WP_132858577.1">
    <property type="nucleotide sequence ID" value="NZ_SMGR01000001.1"/>
</dbReference>
<proteinExistence type="predicted"/>
<evidence type="ECO:0000313" key="2">
    <source>
        <dbReference type="EMBL" id="TCL08451.1"/>
    </source>
</evidence>
<keyword evidence="1" id="KW-0472">Membrane</keyword>
<protein>
    <submittedName>
        <fullName evidence="2">Uncharacterized protein</fullName>
    </submittedName>
</protein>
<dbReference type="Proteomes" id="UP000295673">
    <property type="component" value="Unassembled WGS sequence"/>
</dbReference>
<gene>
    <name evidence="2" type="ORF">BXY66_0488</name>
</gene>
<evidence type="ECO:0000256" key="1">
    <source>
        <dbReference type="SAM" id="Phobius"/>
    </source>
</evidence>
<feature type="transmembrane region" description="Helical" evidence="1">
    <location>
        <begin position="95"/>
        <end position="115"/>
    </location>
</feature>
<comment type="caution">
    <text evidence="2">The sequence shown here is derived from an EMBL/GenBank/DDBJ whole genome shotgun (WGS) entry which is preliminary data.</text>
</comment>
<name>A0A4R1NL83_9RHOB</name>
<dbReference type="EMBL" id="SMGR01000001">
    <property type="protein sequence ID" value="TCL08451.1"/>
    <property type="molecule type" value="Genomic_DNA"/>
</dbReference>